<evidence type="ECO:0000259" key="1">
    <source>
        <dbReference type="Pfam" id="PF13456"/>
    </source>
</evidence>
<dbReference type="OrthoDB" id="852312at2759"/>
<dbReference type="PANTHER" id="PTHR47074">
    <property type="entry name" value="BNAC02G40300D PROTEIN"/>
    <property type="match status" value="1"/>
</dbReference>
<gene>
    <name evidence="2" type="ORF">Bca52824_053915</name>
</gene>
<dbReference type="Proteomes" id="UP000886595">
    <property type="component" value="Unassembled WGS sequence"/>
</dbReference>
<dbReference type="InterPro" id="IPR002156">
    <property type="entry name" value="RNaseH_domain"/>
</dbReference>
<organism evidence="2 3">
    <name type="scientific">Brassica carinata</name>
    <name type="common">Ethiopian mustard</name>
    <name type="synonym">Abyssinian cabbage</name>
    <dbReference type="NCBI Taxonomy" id="52824"/>
    <lineage>
        <taxon>Eukaryota</taxon>
        <taxon>Viridiplantae</taxon>
        <taxon>Streptophyta</taxon>
        <taxon>Embryophyta</taxon>
        <taxon>Tracheophyta</taxon>
        <taxon>Spermatophyta</taxon>
        <taxon>Magnoliopsida</taxon>
        <taxon>eudicotyledons</taxon>
        <taxon>Gunneridae</taxon>
        <taxon>Pentapetalae</taxon>
        <taxon>rosids</taxon>
        <taxon>malvids</taxon>
        <taxon>Brassicales</taxon>
        <taxon>Brassicaceae</taxon>
        <taxon>Brassiceae</taxon>
        <taxon>Brassica</taxon>
    </lineage>
</organism>
<comment type="caution">
    <text evidence="2">The sequence shown here is derived from an EMBL/GenBank/DDBJ whole genome shotgun (WGS) entry which is preliminary data.</text>
</comment>
<dbReference type="GO" id="GO:0003676">
    <property type="term" value="F:nucleic acid binding"/>
    <property type="evidence" value="ECO:0007669"/>
    <property type="project" value="InterPro"/>
</dbReference>
<dbReference type="PANTHER" id="PTHR47074:SF49">
    <property type="entry name" value="POLYNUCLEOTIDYL TRANSFERASE, RIBONUCLEASE H-LIKE SUPERFAMILY PROTEIN"/>
    <property type="match status" value="1"/>
</dbReference>
<dbReference type="AlphaFoldDB" id="A0A8X7R6B5"/>
<sequence length="165" mass="19576">MTVVKKSWSCPPSGWLKCNIGVYRDKVQMRSGAAWVLRNDIGKVLIHSRRAFSNIRSNDEAKFHGLRWAIESMHDHRLNRVIFALDDDTFTMVILRPKAWPNFRCQQLEFMESLSKLEWWRLVKEDRETNRGVFFIAQSVTQLGYAQKKRNLETNIVRMFKRNET</sequence>
<keyword evidence="3" id="KW-1185">Reference proteome</keyword>
<feature type="domain" description="RNase H type-1" evidence="1">
    <location>
        <begin position="27"/>
        <end position="133"/>
    </location>
</feature>
<dbReference type="EMBL" id="JAAMPC010000011">
    <property type="protein sequence ID" value="KAG2282695.1"/>
    <property type="molecule type" value="Genomic_DNA"/>
</dbReference>
<accession>A0A8X7R6B5</accession>
<evidence type="ECO:0000313" key="2">
    <source>
        <dbReference type="EMBL" id="KAG2282695.1"/>
    </source>
</evidence>
<name>A0A8X7R6B5_BRACI</name>
<reference evidence="2 3" key="1">
    <citation type="submission" date="2020-02" db="EMBL/GenBank/DDBJ databases">
        <authorList>
            <person name="Ma Q."/>
            <person name="Huang Y."/>
            <person name="Song X."/>
            <person name="Pei D."/>
        </authorList>
    </citation>
    <scope>NUCLEOTIDE SEQUENCE [LARGE SCALE GENOMIC DNA]</scope>
    <source>
        <strain evidence="2">Sxm20200214</strain>
        <tissue evidence="2">Leaf</tissue>
    </source>
</reference>
<protein>
    <recommendedName>
        <fullName evidence="1">RNase H type-1 domain-containing protein</fullName>
    </recommendedName>
</protein>
<evidence type="ECO:0000313" key="3">
    <source>
        <dbReference type="Proteomes" id="UP000886595"/>
    </source>
</evidence>
<proteinExistence type="predicted"/>
<dbReference type="InterPro" id="IPR052929">
    <property type="entry name" value="RNase_H-like_EbsB-rel"/>
</dbReference>
<dbReference type="Pfam" id="PF13456">
    <property type="entry name" value="RVT_3"/>
    <property type="match status" value="1"/>
</dbReference>
<dbReference type="GO" id="GO:0004523">
    <property type="term" value="F:RNA-DNA hybrid ribonuclease activity"/>
    <property type="evidence" value="ECO:0007669"/>
    <property type="project" value="InterPro"/>
</dbReference>